<keyword evidence="5 11" id="KW-0545">Nucleotide biosynthesis</keyword>
<reference evidence="13" key="1">
    <citation type="submission" date="2022-11" db="EMBL/GenBank/DDBJ databases">
        <title>Methylomonas rapida sp. nov., Carotenoid-Producing Obligate Methanotrophs with High Growth Characteristics and Biotechnological Potential.</title>
        <authorList>
            <person name="Tikhonova E.N."/>
            <person name="Suleimanov R.Z."/>
            <person name="Miroshnikov K."/>
            <person name="Oshkin I.Y."/>
            <person name="Belova S.E."/>
            <person name="Danilova O.V."/>
            <person name="Ashikhmin A."/>
            <person name="Konopkin A."/>
            <person name="But S.Y."/>
            <person name="Khmelenina V.N."/>
            <person name="Kuznetsov N."/>
            <person name="Pimenov N.V."/>
            <person name="Dedysh S.N."/>
        </authorList>
    </citation>
    <scope>NUCLEOTIDE SEQUENCE</scope>
    <source>
        <strain evidence="13">MP1</strain>
    </source>
</reference>
<dbReference type="PROSITE" id="PS01331">
    <property type="entry name" value="THYMIDYLATE_KINASE"/>
    <property type="match status" value="1"/>
</dbReference>
<proteinExistence type="inferred from homology"/>
<evidence type="ECO:0000256" key="2">
    <source>
        <dbReference type="ARBA" id="ARBA00012980"/>
    </source>
</evidence>
<evidence type="ECO:0000256" key="1">
    <source>
        <dbReference type="ARBA" id="ARBA00009776"/>
    </source>
</evidence>
<keyword evidence="4 11" id="KW-0808">Transferase</keyword>
<dbReference type="InterPro" id="IPR018094">
    <property type="entry name" value="Thymidylate_kinase"/>
</dbReference>
<comment type="catalytic activity">
    <reaction evidence="10 11">
        <text>dTMP + ATP = dTDP + ADP</text>
        <dbReference type="Rhea" id="RHEA:13517"/>
        <dbReference type="ChEBI" id="CHEBI:30616"/>
        <dbReference type="ChEBI" id="CHEBI:58369"/>
        <dbReference type="ChEBI" id="CHEBI:63528"/>
        <dbReference type="ChEBI" id="CHEBI:456216"/>
        <dbReference type="EC" id="2.7.4.9"/>
    </reaction>
</comment>
<evidence type="ECO:0000256" key="9">
    <source>
        <dbReference type="ARBA" id="ARBA00029962"/>
    </source>
</evidence>
<evidence type="ECO:0000256" key="4">
    <source>
        <dbReference type="ARBA" id="ARBA00022679"/>
    </source>
</evidence>
<dbReference type="EMBL" id="CP113517">
    <property type="protein sequence ID" value="WAR45680.1"/>
    <property type="molecule type" value="Genomic_DNA"/>
</dbReference>
<dbReference type="GO" id="GO:0004798">
    <property type="term" value="F:dTMP kinase activity"/>
    <property type="evidence" value="ECO:0007669"/>
    <property type="project" value="UniProtKB-EC"/>
</dbReference>
<feature type="binding site" evidence="11">
    <location>
        <begin position="11"/>
        <end position="18"/>
    </location>
    <ligand>
        <name>ATP</name>
        <dbReference type="ChEBI" id="CHEBI:30616"/>
    </ligand>
</feature>
<dbReference type="RefSeq" id="WP_255186589.1">
    <property type="nucleotide sequence ID" value="NZ_CP113517.1"/>
</dbReference>
<dbReference type="InterPro" id="IPR039430">
    <property type="entry name" value="Thymidylate_kin-like_dom"/>
</dbReference>
<gene>
    <name evidence="11 13" type="primary">tmk</name>
    <name evidence="13" type="ORF">NM686_003980</name>
</gene>
<evidence type="ECO:0000256" key="11">
    <source>
        <dbReference type="HAMAP-Rule" id="MF_00165"/>
    </source>
</evidence>
<keyword evidence="14" id="KW-1185">Reference proteome</keyword>
<dbReference type="EC" id="2.7.4.9" evidence="2 11"/>
<name>A0ABY7GMF5_9GAMM</name>
<dbReference type="InterPro" id="IPR027417">
    <property type="entry name" value="P-loop_NTPase"/>
</dbReference>
<keyword evidence="8 11" id="KW-0067">ATP-binding</keyword>
<keyword evidence="6 11" id="KW-0547">Nucleotide-binding</keyword>
<evidence type="ECO:0000256" key="3">
    <source>
        <dbReference type="ARBA" id="ARBA00017144"/>
    </source>
</evidence>
<evidence type="ECO:0000256" key="7">
    <source>
        <dbReference type="ARBA" id="ARBA00022777"/>
    </source>
</evidence>
<dbReference type="Pfam" id="PF02223">
    <property type="entry name" value="Thymidylate_kin"/>
    <property type="match status" value="1"/>
</dbReference>
<dbReference type="PANTHER" id="PTHR10344">
    <property type="entry name" value="THYMIDYLATE KINASE"/>
    <property type="match status" value="1"/>
</dbReference>
<dbReference type="SUPFAM" id="SSF52540">
    <property type="entry name" value="P-loop containing nucleoside triphosphate hydrolases"/>
    <property type="match status" value="1"/>
</dbReference>
<evidence type="ECO:0000256" key="6">
    <source>
        <dbReference type="ARBA" id="ARBA00022741"/>
    </source>
</evidence>
<organism evidence="13 14">
    <name type="scientific">Methylomonas rapida</name>
    <dbReference type="NCBI Taxonomy" id="2963939"/>
    <lineage>
        <taxon>Bacteria</taxon>
        <taxon>Pseudomonadati</taxon>
        <taxon>Pseudomonadota</taxon>
        <taxon>Gammaproteobacteria</taxon>
        <taxon>Methylococcales</taxon>
        <taxon>Methylococcaceae</taxon>
        <taxon>Methylomonas</taxon>
    </lineage>
</organism>
<keyword evidence="7 11" id="KW-0418">Kinase</keyword>
<sequence length="210" mass="24105">MRVGRFITLEGGEGSGKSTNLRYLQTLLQERQIDVVVTREPGGTELAEKIRRLLLEKHAECLTPEAELLLMFAARSQHIRHVILPALQRGQWVLCDRFTDSTFAYQGGGRGMDMHAIGWLEQTVQGDLQPDLTLLLDTPIEIGMRRAKHRGDLDRFESEQYHFFERVRQAFLQRAQQMPERYRIIDASLPLSEVQLRIKQAIDALCADGY</sequence>
<evidence type="ECO:0000256" key="10">
    <source>
        <dbReference type="ARBA" id="ARBA00048743"/>
    </source>
</evidence>
<protein>
    <recommendedName>
        <fullName evidence="3 11">Thymidylate kinase</fullName>
        <ecNumber evidence="2 11">2.7.4.9</ecNumber>
    </recommendedName>
    <alternativeName>
        <fullName evidence="9 11">dTMP kinase</fullName>
    </alternativeName>
</protein>
<evidence type="ECO:0000256" key="8">
    <source>
        <dbReference type="ARBA" id="ARBA00022840"/>
    </source>
</evidence>
<dbReference type="InterPro" id="IPR018095">
    <property type="entry name" value="Thymidylate_kin_CS"/>
</dbReference>
<feature type="domain" description="Thymidylate kinase-like" evidence="12">
    <location>
        <begin position="9"/>
        <end position="198"/>
    </location>
</feature>
<evidence type="ECO:0000313" key="14">
    <source>
        <dbReference type="Proteomes" id="UP001162780"/>
    </source>
</evidence>
<evidence type="ECO:0000313" key="13">
    <source>
        <dbReference type="EMBL" id="WAR45680.1"/>
    </source>
</evidence>
<evidence type="ECO:0000256" key="5">
    <source>
        <dbReference type="ARBA" id="ARBA00022727"/>
    </source>
</evidence>
<dbReference type="NCBIfam" id="TIGR00041">
    <property type="entry name" value="DTMP_kinase"/>
    <property type="match status" value="1"/>
</dbReference>
<dbReference type="HAMAP" id="MF_00165">
    <property type="entry name" value="Thymidylate_kinase"/>
    <property type="match status" value="1"/>
</dbReference>
<dbReference type="Gene3D" id="3.40.50.300">
    <property type="entry name" value="P-loop containing nucleotide triphosphate hydrolases"/>
    <property type="match status" value="1"/>
</dbReference>
<evidence type="ECO:0000259" key="12">
    <source>
        <dbReference type="Pfam" id="PF02223"/>
    </source>
</evidence>
<dbReference type="PANTHER" id="PTHR10344:SF4">
    <property type="entry name" value="UMP-CMP KINASE 2, MITOCHONDRIAL"/>
    <property type="match status" value="1"/>
</dbReference>
<dbReference type="Proteomes" id="UP001162780">
    <property type="component" value="Chromosome"/>
</dbReference>
<comment type="similarity">
    <text evidence="1 11">Belongs to the thymidylate kinase family.</text>
</comment>
<accession>A0ABY7GMF5</accession>
<comment type="function">
    <text evidence="11">Phosphorylation of dTMP to form dTDP in both de novo and salvage pathways of dTTP synthesis.</text>
</comment>
<dbReference type="CDD" id="cd01672">
    <property type="entry name" value="TMPK"/>
    <property type="match status" value="1"/>
</dbReference>